<evidence type="ECO:0000313" key="2">
    <source>
        <dbReference type="Proteomes" id="UP000332487"/>
    </source>
</evidence>
<protein>
    <submittedName>
        <fullName evidence="1">Pentapeptide repeat protein</fullName>
    </submittedName>
</protein>
<proteinExistence type="predicted"/>
<evidence type="ECO:0000313" key="1">
    <source>
        <dbReference type="EMBL" id="EET90525.1"/>
    </source>
</evidence>
<dbReference type="Gene3D" id="2.160.20.80">
    <property type="entry name" value="E3 ubiquitin-protein ligase SopA"/>
    <property type="match status" value="2"/>
</dbReference>
<dbReference type="PANTHER" id="PTHR14136:SF17">
    <property type="entry name" value="BTB_POZ DOMAIN-CONTAINING PROTEIN KCTD9"/>
    <property type="match status" value="1"/>
</dbReference>
<dbReference type="Pfam" id="PF00805">
    <property type="entry name" value="Pentapeptide"/>
    <property type="match status" value="2"/>
</dbReference>
<keyword evidence="2" id="KW-1185">Reference proteome</keyword>
<reference evidence="1 2" key="1">
    <citation type="journal article" date="2009" name="Genome Biol.">
        <title>Community-wide analysis of microbial genome sequence signatures.</title>
        <authorList>
            <person name="Dick G.J."/>
            <person name="Andersson A.F."/>
            <person name="Baker B.J."/>
            <person name="Simmons S.L."/>
            <person name="Thomas B.C."/>
            <person name="Yelton A.P."/>
            <person name="Banfield J.F."/>
        </authorList>
    </citation>
    <scope>NUCLEOTIDE SEQUENCE [LARGE SCALE GENOMIC DNA]</scope>
    <source>
        <strain evidence="1">ARMAN-2</strain>
    </source>
</reference>
<accession>C7DG55</accession>
<sequence length="293" mass="32393">MQAGFGKNSAKSAEARQEANLLNSFEGKVWLRNFYGSPIRKNLSDRKIDARSTTHLSQADVEEMFAAGKRDFRYFILRNIDFSGKDLTGANFDNCDLRGSSFVGSKLNSTSFNNANLKLANFKDSKIENSSMEMAKLDGSSFENVDLRRVKITILPMQNVNFKGANLSHQKLRDPLNCNFDGANLAGAKLFKGFGVAHKLEEADTAWLLMLGRKPEKEKPPRTHGARLSFKGADLTGAELSGFNFEETNFEDAIMNGTVFKSCTGFNGANVKGTKLEGSDLLSYDNSGFEYIV</sequence>
<dbReference type="Proteomes" id="UP000332487">
    <property type="component" value="Unassembled WGS sequence"/>
</dbReference>
<organism evidence="1 2">
    <name type="scientific">Candidatus Micrarchaeum acidiphilum ARMAN-2</name>
    <dbReference type="NCBI Taxonomy" id="425595"/>
    <lineage>
        <taxon>Archaea</taxon>
        <taxon>Candidatus Micrarchaeota</taxon>
        <taxon>Candidatus Micrarchaeia</taxon>
        <taxon>Candidatus Micrarchaeales</taxon>
        <taxon>Candidatus Micrarchaeaceae</taxon>
        <taxon>Candidatus Micrarchaeum</taxon>
    </lineage>
</organism>
<dbReference type="InterPro" id="IPR051082">
    <property type="entry name" value="Pentapeptide-BTB/POZ_domain"/>
</dbReference>
<gene>
    <name evidence="1" type="ORF">UNLARM2_0059</name>
</gene>
<dbReference type="AlphaFoldDB" id="C7DG55"/>
<dbReference type="PANTHER" id="PTHR14136">
    <property type="entry name" value="BTB_POZ DOMAIN-CONTAINING PROTEIN KCTD9"/>
    <property type="match status" value="1"/>
</dbReference>
<reference evidence="1 2" key="2">
    <citation type="journal article" date="2010" name="Proc. Natl. Acad. Sci. U.S.A.">
        <title>Enigmatic, ultrasmall, uncultivated Archaea.</title>
        <authorList>
            <person name="Baker B.J."/>
            <person name="Comolli L.R."/>
            <person name="Dick G.J."/>
            <person name="Hauser L.J."/>
            <person name="Hyatt D."/>
            <person name="Dill B.D."/>
            <person name="Land M.L."/>
            <person name="Verberkmoes N.C."/>
            <person name="Hettich R.L."/>
            <person name="Banfield J.F."/>
        </authorList>
    </citation>
    <scope>NUCLEOTIDE SEQUENCE [LARGE SCALE GENOMIC DNA]</scope>
    <source>
        <strain evidence="1">ARMAN-2</strain>
    </source>
</reference>
<dbReference type="SUPFAM" id="SSF141571">
    <property type="entry name" value="Pentapeptide repeat-like"/>
    <property type="match status" value="2"/>
</dbReference>
<name>C7DG55_MICA2</name>
<dbReference type="EMBL" id="GG697236">
    <property type="protein sequence ID" value="EET90525.1"/>
    <property type="molecule type" value="Genomic_DNA"/>
</dbReference>
<dbReference type="InterPro" id="IPR001646">
    <property type="entry name" value="5peptide_repeat"/>
</dbReference>
<dbReference type="Pfam" id="PF13599">
    <property type="entry name" value="Pentapeptide_4"/>
    <property type="match status" value="1"/>
</dbReference>